<dbReference type="Proteomes" id="UP000219440">
    <property type="component" value="Unassembled WGS sequence"/>
</dbReference>
<dbReference type="Gene3D" id="3.40.50.720">
    <property type="entry name" value="NAD(P)-binding Rossmann-like Domain"/>
    <property type="match status" value="1"/>
</dbReference>
<keyword evidence="2" id="KW-1185">Reference proteome</keyword>
<gene>
    <name evidence="1" type="ORF">SAMN06296378_1399</name>
</gene>
<proteinExistence type="predicted"/>
<protein>
    <submittedName>
        <fullName evidence="1">Bacteriocin biosynthesis cyclodehydratase domain-containing protein</fullName>
    </submittedName>
</protein>
<evidence type="ECO:0000313" key="1">
    <source>
        <dbReference type="EMBL" id="SOE64520.1"/>
    </source>
</evidence>
<organism evidence="1 2">
    <name type="scientific">Salinibacterium xinjiangense</name>
    <dbReference type="NCBI Taxonomy" id="386302"/>
    <lineage>
        <taxon>Bacteria</taxon>
        <taxon>Bacillati</taxon>
        <taxon>Actinomycetota</taxon>
        <taxon>Actinomycetes</taxon>
        <taxon>Micrococcales</taxon>
        <taxon>Microbacteriaceae</taxon>
        <taxon>Salinibacterium</taxon>
    </lineage>
</organism>
<evidence type="ECO:0000313" key="2">
    <source>
        <dbReference type="Proteomes" id="UP000219440"/>
    </source>
</evidence>
<dbReference type="RefSeq" id="WP_179691826.1">
    <property type="nucleotide sequence ID" value="NZ_BMLC01000001.1"/>
</dbReference>
<sequence length="298" mass="31098">MTLRLDPRLPLVWRSPFGMQVGIDPVVVRIDDVTDAQQRMLAALAVGTSAPGLAMMAGGRGPEAAAARDELLELVAPALESVPRPGLSTVAISGSETLANAIAALLASRGVAVLVAADAADLAESQPDVAIIVGHFVLAPELHALWLRRDIPHLGVVVGDTATIIGPMIEPGTGPCLLCLELHHRDADRAWPAIASQLLGRVSGVETAILVAETAAAAARMVIDRLQRPAGGAAESVRIDGATGERRRRQWQVHPECGCRGIRELEEIANDRSLRPVLPGIGWATVAPIVPAAGSSPN</sequence>
<name>A0A2C8ZI96_9MICO</name>
<reference evidence="1 2" key="1">
    <citation type="submission" date="2017-09" db="EMBL/GenBank/DDBJ databases">
        <authorList>
            <person name="Ehlers B."/>
            <person name="Leendertz F.H."/>
        </authorList>
    </citation>
    <scope>NUCLEOTIDE SEQUENCE [LARGE SCALE GENOMIC DNA]</scope>
    <source>
        <strain evidence="1 2">CGMCC 1.05381</strain>
    </source>
</reference>
<accession>A0A2C8ZI96</accession>
<dbReference type="AlphaFoldDB" id="A0A2C8ZI96"/>
<dbReference type="EMBL" id="OCST01000003">
    <property type="protein sequence ID" value="SOE64520.1"/>
    <property type="molecule type" value="Genomic_DNA"/>
</dbReference>